<organism evidence="3 4">
    <name type="scientific">Tanacetum coccineum</name>
    <dbReference type="NCBI Taxonomy" id="301880"/>
    <lineage>
        <taxon>Eukaryota</taxon>
        <taxon>Viridiplantae</taxon>
        <taxon>Streptophyta</taxon>
        <taxon>Embryophyta</taxon>
        <taxon>Tracheophyta</taxon>
        <taxon>Spermatophyta</taxon>
        <taxon>Magnoliopsida</taxon>
        <taxon>eudicotyledons</taxon>
        <taxon>Gunneridae</taxon>
        <taxon>Pentapetalae</taxon>
        <taxon>asterids</taxon>
        <taxon>campanulids</taxon>
        <taxon>Asterales</taxon>
        <taxon>Asteraceae</taxon>
        <taxon>Asteroideae</taxon>
        <taxon>Anthemideae</taxon>
        <taxon>Anthemidinae</taxon>
        <taxon>Tanacetum</taxon>
    </lineage>
</organism>
<dbReference type="InterPro" id="IPR001584">
    <property type="entry name" value="Integrase_cat-core"/>
</dbReference>
<dbReference type="InterPro" id="IPR039537">
    <property type="entry name" value="Retrotran_Ty1/copia-like"/>
</dbReference>
<dbReference type="Gene3D" id="3.30.420.10">
    <property type="entry name" value="Ribonuclease H-like superfamily/Ribonuclease H"/>
    <property type="match status" value="1"/>
</dbReference>
<evidence type="ECO:0000313" key="4">
    <source>
        <dbReference type="Proteomes" id="UP001151760"/>
    </source>
</evidence>
<protein>
    <submittedName>
        <fullName evidence="3">Ribonuclease H-like domain-containing protein</fullName>
    </submittedName>
</protein>
<feature type="domain" description="Integrase catalytic" evidence="2">
    <location>
        <begin position="80"/>
        <end position="246"/>
    </location>
</feature>
<dbReference type="Pfam" id="PF13976">
    <property type="entry name" value="gag_pre-integrs"/>
    <property type="match status" value="1"/>
</dbReference>
<comment type="caution">
    <text evidence="3">The sequence shown here is derived from an EMBL/GenBank/DDBJ whole genome shotgun (WGS) entry which is preliminary data.</text>
</comment>
<dbReference type="Proteomes" id="UP001151760">
    <property type="component" value="Unassembled WGS sequence"/>
</dbReference>
<feature type="compositionally biased region" description="Polar residues" evidence="1">
    <location>
        <begin position="357"/>
        <end position="377"/>
    </location>
</feature>
<dbReference type="PANTHER" id="PTHR42648">
    <property type="entry name" value="TRANSPOSASE, PUTATIVE-RELATED"/>
    <property type="match status" value="1"/>
</dbReference>
<gene>
    <name evidence="3" type="ORF">Tco_0938866</name>
</gene>
<sequence length="409" mass="46095">MKNIVPKECLTCLVAKATLDESMLWHRRLGHVNFKSINKLVKENLVRGLPLKRFENDQTYVACLKGKQHKASCKSKIQNSITHPAFMLHMDLFGPTFVSSLMNKKYCLVVTDDYSRFTWVFFLATKDETSGILKRFITEIENLVDKKVKIIRCDNGTEFKNRVMSEFYEQKGIKREFSIARTPQQNGVAEKRNRTLIEAARTMLADSKLPTIFWAKVVNTACYVQNRVLVVKPHNKTPYELFRGRTPALSFMRPGNGSKWLFDNDVLTKSLNYMSVVARTNSNDLVGTEESIGACHSSKETRSNQDYILMPLWKDGSLFDSSLKNACNDEPQPSSDAKKKDGEGVNKESGIDDQVRPKNSTQDVNTARPSINTASTNVNAGSLNINIVSPTVTTAPLEATHADFFSDET</sequence>
<feature type="compositionally biased region" description="Polar residues" evidence="1">
    <location>
        <begin position="326"/>
        <end position="335"/>
    </location>
</feature>
<evidence type="ECO:0000313" key="3">
    <source>
        <dbReference type="EMBL" id="GJT39001.1"/>
    </source>
</evidence>
<dbReference type="Pfam" id="PF00665">
    <property type="entry name" value="rve"/>
    <property type="match status" value="1"/>
</dbReference>
<evidence type="ECO:0000259" key="2">
    <source>
        <dbReference type="PROSITE" id="PS50994"/>
    </source>
</evidence>
<feature type="compositionally biased region" description="Basic and acidic residues" evidence="1">
    <location>
        <begin position="336"/>
        <end position="356"/>
    </location>
</feature>
<dbReference type="InterPro" id="IPR025724">
    <property type="entry name" value="GAG-pre-integrase_dom"/>
</dbReference>
<dbReference type="PROSITE" id="PS50994">
    <property type="entry name" value="INTEGRASE"/>
    <property type="match status" value="1"/>
</dbReference>
<dbReference type="PANTHER" id="PTHR42648:SF32">
    <property type="entry name" value="RIBONUCLEASE H-LIKE DOMAIN, GAG-PRE-INTEGRASE DOMAIN PROTEIN-RELATED"/>
    <property type="match status" value="1"/>
</dbReference>
<reference evidence="3" key="1">
    <citation type="journal article" date="2022" name="Int. J. Mol. Sci.">
        <title>Draft Genome of Tanacetum Coccineum: Genomic Comparison of Closely Related Tanacetum-Family Plants.</title>
        <authorList>
            <person name="Yamashiro T."/>
            <person name="Shiraishi A."/>
            <person name="Nakayama K."/>
            <person name="Satake H."/>
        </authorList>
    </citation>
    <scope>NUCLEOTIDE SEQUENCE</scope>
</reference>
<dbReference type="InterPro" id="IPR012337">
    <property type="entry name" value="RNaseH-like_sf"/>
</dbReference>
<proteinExistence type="predicted"/>
<accession>A0ABQ5DL51</accession>
<feature type="region of interest" description="Disordered" evidence="1">
    <location>
        <begin position="326"/>
        <end position="377"/>
    </location>
</feature>
<evidence type="ECO:0000256" key="1">
    <source>
        <dbReference type="SAM" id="MobiDB-lite"/>
    </source>
</evidence>
<dbReference type="SUPFAM" id="SSF53098">
    <property type="entry name" value="Ribonuclease H-like"/>
    <property type="match status" value="1"/>
</dbReference>
<keyword evidence="4" id="KW-1185">Reference proteome</keyword>
<dbReference type="EMBL" id="BQNB010015351">
    <property type="protein sequence ID" value="GJT39001.1"/>
    <property type="molecule type" value="Genomic_DNA"/>
</dbReference>
<dbReference type="InterPro" id="IPR036397">
    <property type="entry name" value="RNaseH_sf"/>
</dbReference>
<name>A0ABQ5DL51_9ASTR</name>
<reference evidence="3" key="2">
    <citation type="submission" date="2022-01" db="EMBL/GenBank/DDBJ databases">
        <authorList>
            <person name="Yamashiro T."/>
            <person name="Shiraishi A."/>
            <person name="Satake H."/>
            <person name="Nakayama K."/>
        </authorList>
    </citation>
    <scope>NUCLEOTIDE SEQUENCE</scope>
</reference>